<sequence>MAEIGRDGERLEDHEVRWRDRQALLESKGYMLRSRLHPEWVPSWTTTPRNPTACEDFEPLPLRPDLVDATRIVDNQLVYVKRVATGGEELKIAQFLNREVVRNDSHNHSVPVLEVFQDDEDPAISYLVMPFLRLMDDPPFSHVNDVLEFVDQTLEGLVFMHSQGVAHRDCARKNLMMDSSAIYPKGYHPVQLDYTPDFTARAPMIPRLGVWPPVKYYFVDYGISVRAPTGEQALVIGDLGIDQEVPELSRTVLYDPFKVDVFIIGNVFKKELCEKYTNLDFLKPLAETMTAKRPEGRPDAEDVLKQWYHLRAGISFMGRGGVLRPTNAQGSPPIIFDIIAFLRLGILLSRRMMAWTLHWLKLTCRD</sequence>
<evidence type="ECO:0000259" key="1">
    <source>
        <dbReference type="PROSITE" id="PS50011"/>
    </source>
</evidence>
<dbReference type="InterPro" id="IPR011009">
    <property type="entry name" value="Kinase-like_dom_sf"/>
</dbReference>
<dbReference type="GO" id="GO:0004672">
    <property type="term" value="F:protein kinase activity"/>
    <property type="evidence" value="ECO:0007669"/>
    <property type="project" value="InterPro"/>
</dbReference>
<accession>A0A0C3PCR4</accession>
<gene>
    <name evidence="2" type="ORF">PHLGIDRAFT_111478</name>
</gene>
<feature type="domain" description="Protein kinase" evidence="1">
    <location>
        <begin position="1"/>
        <end position="366"/>
    </location>
</feature>
<evidence type="ECO:0000313" key="3">
    <source>
        <dbReference type="Proteomes" id="UP000053257"/>
    </source>
</evidence>
<dbReference type="HOGENOM" id="CLU_044121_2_1_1"/>
<dbReference type="InterPro" id="IPR000719">
    <property type="entry name" value="Prot_kinase_dom"/>
</dbReference>
<proteinExistence type="predicted"/>
<keyword evidence="3" id="KW-1185">Reference proteome</keyword>
<organism evidence="2 3">
    <name type="scientific">Phlebiopsis gigantea (strain 11061_1 CR5-6)</name>
    <name type="common">White-rot fungus</name>
    <name type="synonym">Peniophora gigantea</name>
    <dbReference type="NCBI Taxonomy" id="745531"/>
    <lineage>
        <taxon>Eukaryota</taxon>
        <taxon>Fungi</taxon>
        <taxon>Dikarya</taxon>
        <taxon>Basidiomycota</taxon>
        <taxon>Agaricomycotina</taxon>
        <taxon>Agaricomycetes</taxon>
        <taxon>Polyporales</taxon>
        <taxon>Phanerochaetaceae</taxon>
        <taxon>Phlebiopsis</taxon>
    </lineage>
</organism>
<dbReference type="GO" id="GO:0005524">
    <property type="term" value="F:ATP binding"/>
    <property type="evidence" value="ECO:0007669"/>
    <property type="project" value="InterPro"/>
</dbReference>
<dbReference type="PROSITE" id="PS50011">
    <property type="entry name" value="PROTEIN_KINASE_DOM"/>
    <property type="match status" value="1"/>
</dbReference>
<dbReference type="AlphaFoldDB" id="A0A0C3PCR4"/>
<dbReference type="SUPFAM" id="SSF56112">
    <property type="entry name" value="Protein kinase-like (PK-like)"/>
    <property type="match status" value="1"/>
</dbReference>
<dbReference type="Gene3D" id="1.10.510.10">
    <property type="entry name" value="Transferase(Phosphotransferase) domain 1"/>
    <property type="match status" value="1"/>
</dbReference>
<dbReference type="Proteomes" id="UP000053257">
    <property type="component" value="Unassembled WGS sequence"/>
</dbReference>
<dbReference type="SMART" id="SM00220">
    <property type="entry name" value="S_TKc"/>
    <property type="match status" value="1"/>
</dbReference>
<dbReference type="OrthoDB" id="5987198at2759"/>
<reference evidence="2 3" key="1">
    <citation type="journal article" date="2014" name="PLoS Genet.">
        <title>Analysis of the Phlebiopsis gigantea genome, transcriptome and secretome provides insight into its pioneer colonization strategies of wood.</title>
        <authorList>
            <person name="Hori C."/>
            <person name="Ishida T."/>
            <person name="Igarashi K."/>
            <person name="Samejima M."/>
            <person name="Suzuki H."/>
            <person name="Master E."/>
            <person name="Ferreira P."/>
            <person name="Ruiz-Duenas F.J."/>
            <person name="Held B."/>
            <person name="Canessa P."/>
            <person name="Larrondo L.F."/>
            <person name="Schmoll M."/>
            <person name="Druzhinina I.S."/>
            <person name="Kubicek C.P."/>
            <person name="Gaskell J.A."/>
            <person name="Kersten P."/>
            <person name="St John F."/>
            <person name="Glasner J."/>
            <person name="Sabat G."/>
            <person name="Splinter BonDurant S."/>
            <person name="Syed K."/>
            <person name="Yadav J."/>
            <person name="Mgbeahuruike A.C."/>
            <person name="Kovalchuk A."/>
            <person name="Asiegbu F.O."/>
            <person name="Lackner G."/>
            <person name="Hoffmeister D."/>
            <person name="Rencoret J."/>
            <person name="Gutierrez A."/>
            <person name="Sun H."/>
            <person name="Lindquist E."/>
            <person name="Barry K."/>
            <person name="Riley R."/>
            <person name="Grigoriev I.V."/>
            <person name="Henrissat B."/>
            <person name="Kues U."/>
            <person name="Berka R.M."/>
            <person name="Martinez A.T."/>
            <person name="Covert S.F."/>
            <person name="Blanchette R.A."/>
            <person name="Cullen D."/>
        </authorList>
    </citation>
    <scope>NUCLEOTIDE SEQUENCE [LARGE SCALE GENOMIC DNA]</scope>
    <source>
        <strain evidence="2 3">11061_1 CR5-6</strain>
    </source>
</reference>
<dbReference type="STRING" id="745531.A0A0C3PCR4"/>
<dbReference type="EMBL" id="KN840643">
    <property type="protein sequence ID" value="KIP02948.1"/>
    <property type="molecule type" value="Genomic_DNA"/>
</dbReference>
<evidence type="ECO:0000313" key="2">
    <source>
        <dbReference type="EMBL" id="KIP02948.1"/>
    </source>
</evidence>
<protein>
    <recommendedName>
        <fullName evidence="1">Protein kinase domain-containing protein</fullName>
    </recommendedName>
</protein>
<name>A0A0C3PCR4_PHLG1</name>